<dbReference type="AlphaFoldDB" id="A0ABD5NLW9"/>
<dbReference type="EMBL" id="JBHSAQ010000002">
    <property type="protein sequence ID" value="MFC3957962.1"/>
    <property type="molecule type" value="Genomic_DNA"/>
</dbReference>
<evidence type="ECO:0000313" key="2">
    <source>
        <dbReference type="Proteomes" id="UP001595846"/>
    </source>
</evidence>
<reference evidence="1 2" key="1">
    <citation type="journal article" date="2019" name="Int. J. Syst. Evol. Microbiol.">
        <title>The Global Catalogue of Microorganisms (GCM) 10K type strain sequencing project: providing services to taxonomists for standard genome sequencing and annotation.</title>
        <authorList>
            <consortium name="The Broad Institute Genomics Platform"/>
            <consortium name="The Broad Institute Genome Sequencing Center for Infectious Disease"/>
            <person name="Wu L."/>
            <person name="Ma J."/>
        </authorList>
    </citation>
    <scope>NUCLEOTIDE SEQUENCE [LARGE SCALE GENOMIC DNA]</scope>
    <source>
        <strain evidence="1 2">IBRC-M 10256</strain>
    </source>
</reference>
<protein>
    <submittedName>
        <fullName evidence="1">Uncharacterized protein</fullName>
    </submittedName>
</protein>
<name>A0ABD5NLW9_9EURY</name>
<organism evidence="1 2">
    <name type="scientific">Halovivax cerinus</name>
    <dbReference type="NCBI Taxonomy" id="1487865"/>
    <lineage>
        <taxon>Archaea</taxon>
        <taxon>Methanobacteriati</taxon>
        <taxon>Methanobacteriota</taxon>
        <taxon>Stenosarchaea group</taxon>
        <taxon>Halobacteria</taxon>
        <taxon>Halobacteriales</taxon>
        <taxon>Natrialbaceae</taxon>
        <taxon>Halovivax</taxon>
    </lineage>
</organism>
<accession>A0ABD5NLW9</accession>
<gene>
    <name evidence="1" type="ORF">ACFOUR_06195</name>
</gene>
<keyword evidence="2" id="KW-1185">Reference proteome</keyword>
<dbReference type="Proteomes" id="UP001595846">
    <property type="component" value="Unassembled WGS sequence"/>
</dbReference>
<dbReference type="GeneID" id="73903343"/>
<comment type="caution">
    <text evidence="1">The sequence shown here is derived from an EMBL/GenBank/DDBJ whole genome shotgun (WGS) entry which is preliminary data.</text>
</comment>
<sequence length="141" mass="14726">MPSSGFERRTFLVAGSVTITSVAGCIGALGVQEASTYETYLSVRNSDDVDVDILVSVYNATLEEELITETVTVPADERHEFEFTVAYDEPGGSATVSVSLENVETGAEASADPVFGAGSGSLGFSGRIDEDGTLSLTTDVE</sequence>
<dbReference type="RefSeq" id="WP_256530651.1">
    <property type="nucleotide sequence ID" value="NZ_CP101824.1"/>
</dbReference>
<evidence type="ECO:0000313" key="1">
    <source>
        <dbReference type="EMBL" id="MFC3957962.1"/>
    </source>
</evidence>
<proteinExistence type="predicted"/>